<dbReference type="EMBL" id="CAUYUJ010017033">
    <property type="protein sequence ID" value="CAK0871063.1"/>
    <property type="molecule type" value="Genomic_DNA"/>
</dbReference>
<organism evidence="2 3">
    <name type="scientific">Prorocentrum cordatum</name>
    <dbReference type="NCBI Taxonomy" id="2364126"/>
    <lineage>
        <taxon>Eukaryota</taxon>
        <taxon>Sar</taxon>
        <taxon>Alveolata</taxon>
        <taxon>Dinophyceae</taxon>
        <taxon>Prorocentrales</taxon>
        <taxon>Prorocentraceae</taxon>
        <taxon>Prorocentrum</taxon>
    </lineage>
</organism>
<evidence type="ECO:0000313" key="3">
    <source>
        <dbReference type="Proteomes" id="UP001189429"/>
    </source>
</evidence>
<name>A0ABN9VD87_9DINO</name>
<evidence type="ECO:0000313" key="2">
    <source>
        <dbReference type="EMBL" id="CAK0871063.1"/>
    </source>
</evidence>
<accession>A0ABN9VD87</accession>
<proteinExistence type="predicted"/>
<evidence type="ECO:0000256" key="1">
    <source>
        <dbReference type="SAM" id="MobiDB-lite"/>
    </source>
</evidence>
<sequence>MRLSARAGKASSGSRLCRVSAGYHRHSWRPNAVISTRSLELARAREKTAGGLASSQSPWEPPGATVEACPEGPDADDSRAACWEPWGRTSAWLAKHVQRRAQRAEEHHCPRELVRLPDSCSLPPVWPRRGRARLAGRRARGAGALPHDSMLARFVGCLCRGRRQRYACLRSASEVLSYNVGMISTCETGLQWQRALSLLSQIWEAKVVPNGISRSAGILACDRNGQGQRAIWLHKETYD</sequence>
<keyword evidence="3" id="KW-1185">Reference proteome</keyword>
<protein>
    <submittedName>
        <fullName evidence="2">Uncharacterized protein</fullName>
    </submittedName>
</protein>
<dbReference type="Proteomes" id="UP001189429">
    <property type="component" value="Unassembled WGS sequence"/>
</dbReference>
<comment type="caution">
    <text evidence="2">The sequence shown here is derived from an EMBL/GenBank/DDBJ whole genome shotgun (WGS) entry which is preliminary data.</text>
</comment>
<reference evidence="2" key="1">
    <citation type="submission" date="2023-10" db="EMBL/GenBank/DDBJ databases">
        <authorList>
            <person name="Chen Y."/>
            <person name="Shah S."/>
            <person name="Dougan E. K."/>
            <person name="Thang M."/>
            <person name="Chan C."/>
        </authorList>
    </citation>
    <scope>NUCLEOTIDE SEQUENCE [LARGE SCALE GENOMIC DNA]</scope>
</reference>
<feature type="region of interest" description="Disordered" evidence="1">
    <location>
        <begin position="46"/>
        <end position="73"/>
    </location>
</feature>
<gene>
    <name evidence="2" type="ORF">PCOR1329_LOCUS57013</name>
</gene>